<evidence type="ECO:0000256" key="4">
    <source>
        <dbReference type="ARBA" id="ARBA00023054"/>
    </source>
</evidence>
<evidence type="ECO:0000256" key="10">
    <source>
        <dbReference type="ARBA" id="ARBA00040899"/>
    </source>
</evidence>
<feature type="domain" description="Dynein regulatory complex protein 1/2 N-terminal" evidence="14">
    <location>
        <begin position="27"/>
        <end position="125"/>
    </location>
</feature>
<comment type="function">
    <text evidence="12">Component of the nexin-dynein regulatory complex (N-DRC), a key regulator of ciliary/flagellar motility which maintains the alignment and integrity of the distal axoneme and regulates microtubule sliding in motile axonemes. Plays a critical role in the assembly of N-DRC and also stabilizes the assembly of multiple inner dynein arms and radial spokes. Coassembles with DRC1 to form a central scaffold needed for assembly of the N-DRC and its attachment to the outer doublet microtubules.</text>
</comment>
<evidence type="ECO:0000256" key="11">
    <source>
        <dbReference type="ARBA" id="ARBA00041517"/>
    </source>
</evidence>
<proteinExistence type="inferred from homology"/>
<dbReference type="GO" id="GO:0060285">
    <property type="term" value="P:cilium-dependent cell motility"/>
    <property type="evidence" value="ECO:0007669"/>
    <property type="project" value="TreeGrafter"/>
</dbReference>
<dbReference type="RefSeq" id="XP_011506407.1">
    <property type="nucleotide sequence ID" value="XM_011508105.1"/>
</dbReference>
<dbReference type="PANTHER" id="PTHR21625">
    <property type="entry name" value="NYD-SP28 PROTEIN"/>
    <property type="match status" value="1"/>
</dbReference>
<dbReference type="AlphaFoldDB" id="A0AAJ6YXZ7"/>
<comment type="subcellular location">
    <subcellularLocation>
        <location evidence="1">Cytoplasm</location>
        <location evidence="1">Cytoskeleton</location>
        <location evidence="1">Flagellum axoneme</location>
    </subcellularLocation>
    <subcellularLocation>
        <location evidence="8">Cytoplasm</location>
        <location evidence="8">Cytoskeleton</location>
        <location evidence="8">Flagellum basal body</location>
    </subcellularLocation>
</comment>
<protein>
    <recommendedName>
        <fullName evidence="10">Dynein regulatory complex subunit 2</fullName>
    </recommendedName>
    <alternativeName>
        <fullName evidence="11">Coiled-coil domain-containing protein 65</fullName>
    </alternativeName>
</protein>
<evidence type="ECO:0000256" key="2">
    <source>
        <dbReference type="ARBA" id="ARBA00022490"/>
    </source>
</evidence>
<evidence type="ECO:0000256" key="9">
    <source>
        <dbReference type="ARBA" id="ARBA00038424"/>
    </source>
</evidence>
<dbReference type="GeneID" id="105368921"/>
<organism evidence="15 16">
    <name type="scientific">Ceratosolen solmsi marchali</name>
    <dbReference type="NCBI Taxonomy" id="326594"/>
    <lineage>
        <taxon>Eukaryota</taxon>
        <taxon>Metazoa</taxon>
        <taxon>Ecdysozoa</taxon>
        <taxon>Arthropoda</taxon>
        <taxon>Hexapoda</taxon>
        <taxon>Insecta</taxon>
        <taxon>Pterygota</taxon>
        <taxon>Neoptera</taxon>
        <taxon>Endopterygota</taxon>
        <taxon>Hymenoptera</taxon>
        <taxon>Apocrita</taxon>
        <taxon>Proctotrupomorpha</taxon>
        <taxon>Chalcidoidea</taxon>
        <taxon>Agaonidae</taxon>
        <taxon>Agaoninae</taxon>
        <taxon>Ceratosolen</taxon>
    </lineage>
</organism>
<keyword evidence="4" id="KW-0175">Coiled coil</keyword>
<evidence type="ECO:0000256" key="5">
    <source>
        <dbReference type="ARBA" id="ARBA00023069"/>
    </source>
</evidence>
<feature type="region of interest" description="Disordered" evidence="13">
    <location>
        <begin position="1"/>
        <end position="20"/>
    </location>
</feature>
<keyword evidence="3" id="KW-0282">Flagellum</keyword>
<evidence type="ECO:0000313" key="15">
    <source>
        <dbReference type="Proteomes" id="UP000695007"/>
    </source>
</evidence>
<dbReference type="InterPro" id="IPR039505">
    <property type="entry name" value="DRC1/2_N"/>
</dbReference>
<keyword evidence="15" id="KW-1185">Reference proteome</keyword>
<evidence type="ECO:0000256" key="8">
    <source>
        <dbReference type="ARBA" id="ARBA00037841"/>
    </source>
</evidence>
<evidence type="ECO:0000259" key="14">
    <source>
        <dbReference type="Pfam" id="PF14772"/>
    </source>
</evidence>
<keyword evidence="7" id="KW-0966">Cell projection</keyword>
<dbReference type="GO" id="GO:0003352">
    <property type="term" value="P:regulation of cilium movement"/>
    <property type="evidence" value="ECO:0007669"/>
    <property type="project" value="TreeGrafter"/>
</dbReference>
<reference evidence="16" key="1">
    <citation type="submission" date="2025-08" db="UniProtKB">
        <authorList>
            <consortium name="RefSeq"/>
        </authorList>
    </citation>
    <scope>IDENTIFICATION</scope>
</reference>
<dbReference type="GO" id="GO:0005858">
    <property type="term" value="C:axonemal dynein complex"/>
    <property type="evidence" value="ECO:0007669"/>
    <property type="project" value="InterPro"/>
</dbReference>
<dbReference type="PANTHER" id="PTHR21625:SF0">
    <property type="entry name" value="DYNEIN REGULATORY COMPLEX SUBUNIT 2"/>
    <property type="match status" value="1"/>
</dbReference>
<name>A0AAJ6YXZ7_9HYME</name>
<gene>
    <name evidence="16" type="primary">LOC105368921</name>
</gene>
<evidence type="ECO:0000256" key="13">
    <source>
        <dbReference type="SAM" id="MobiDB-lite"/>
    </source>
</evidence>
<evidence type="ECO:0000313" key="16">
    <source>
        <dbReference type="RefSeq" id="XP_011506407.1"/>
    </source>
</evidence>
<evidence type="ECO:0000256" key="1">
    <source>
        <dbReference type="ARBA" id="ARBA00004611"/>
    </source>
</evidence>
<evidence type="ECO:0000256" key="7">
    <source>
        <dbReference type="ARBA" id="ARBA00023273"/>
    </source>
</evidence>
<dbReference type="Pfam" id="PF14772">
    <property type="entry name" value="NYD-SP28"/>
    <property type="match status" value="1"/>
</dbReference>
<dbReference type="InterPro" id="IPR039750">
    <property type="entry name" value="DRC1/DRC2"/>
</dbReference>
<evidence type="ECO:0000256" key="12">
    <source>
        <dbReference type="ARBA" id="ARBA00045865"/>
    </source>
</evidence>
<feature type="compositionally biased region" description="Basic residues" evidence="13">
    <location>
        <begin position="1"/>
        <end position="12"/>
    </location>
</feature>
<evidence type="ECO:0000256" key="3">
    <source>
        <dbReference type="ARBA" id="ARBA00022846"/>
    </source>
</evidence>
<dbReference type="Proteomes" id="UP000695007">
    <property type="component" value="Unplaced"/>
</dbReference>
<sequence>MPSKNKKGKNSKLTRMSEEERARYLQHRADIELEAKRRKQQLILIYTKNKLKHEEAFTRINTSKLNEQWRMILRQMKCTIQKDNIEYLQQNFGEILNTKETFIQILFKELLIIDRDHKLFQEAHMTIIDNILENGKERISHFYHNYEDRVKKIQTEDIDDLECTKINLKEFLMHLKTIAFAKKKCAEEEITEIRTKHAINIHTVLYDKNESILKLKRQVHPILETLWQQLNEIITNYEQSTDNKRKQYEYLKGQDDIHQIEAVRFPKIYATLKENIEMLSKNFVSLTEKREETIEDLKMKSELLNKRVCKLKKEIKVAQTIDAMNLKRLSVISNEVIKDLQRILDKSVELEKISKLCSDVELDSISVKKFSFKSFEDTDKVIKCENKAFGHLKKIEGFRDHLGSIKEENILIKEEYSKLLEENNRLKHYLRTYIVTVSKMPTICSITQI</sequence>
<comment type="similarity">
    <text evidence="9">Belongs to the DRC2 family.</text>
</comment>
<keyword evidence="2" id="KW-0963">Cytoplasm</keyword>
<keyword evidence="5" id="KW-0969">Cilium</keyword>
<dbReference type="KEGG" id="csol:105368921"/>
<evidence type="ECO:0000256" key="6">
    <source>
        <dbReference type="ARBA" id="ARBA00023212"/>
    </source>
</evidence>
<dbReference type="GO" id="GO:0070286">
    <property type="term" value="P:axonemal dynein complex assembly"/>
    <property type="evidence" value="ECO:0007669"/>
    <property type="project" value="InterPro"/>
</dbReference>
<accession>A0AAJ6YXZ7</accession>
<keyword evidence="6" id="KW-0206">Cytoskeleton</keyword>